<dbReference type="EMBL" id="ML732777">
    <property type="protein sequence ID" value="KAB8276342.1"/>
    <property type="molecule type" value="Genomic_DNA"/>
</dbReference>
<keyword evidence="2" id="KW-1185">Reference proteome</keyword>
<evidence type="ECO:0000313" key="2">
    <source>
        <dbReference type="Proteomes" id="UP000326289"/>
    </source>
</evidence>
<name>A0A5N6JBV5_9EURO</name>
<evidence type="ECO:0000313" key="1">
    <source>
        <dbReference type="EMBL" id="KAB8276342.1"/>
    </source>
</evidence>
<dbReference type="AlphaFoldDB" id="A0A5N6JBV5"/>
<sequence length="51" mass="6018">MAVWEPDNWLVEWMAVWEPDNWLVGWSNPDDWLVRWLVVWFVGRGVGSSSG</sequence>
<gene>
    <name evidence="1" type="ORF">BDV30DRAFT_206489</name>
</gene>
<protein>
    <submittedName>
        <fullName evidence="1">Uncharacterized protein</fullName>
    </submittedName>
</protein>
<proteinExistence type="predicted"/>
<reference evidence="1 2" key="1">
    <citation type="submission" date="2019-04" db="EMBL/GenBank/DDBJ databases">
        <title>Fungal friends and foes A comparative genomics study of 23 Aspergillus species from section Flavi.</title>
        <authorList>
            <consortium name="DOE Joint Genome Institute"/>
            <person name="Kjaerbolling I."/>
            <person name="Vesth T.C."/>
            <person name="Frisvad J.C."/>
            <person name="Nybo J.L."/>
            <person name="Theobald S."/>
            <person name="Kildgaard S."/>
            <person name="Petersen T.I."/>
            <person name="Kuo A."/>
            <person name="Sato A."/>
            <person name="Lyhne E.K."/>
            <person name="Kogle M.E."/>
            <person name="Wiebenga A."/>
            <person name="Kun R.S."/>
            <person name="Lubbers R.J."/>
            <person name="Makela M.R."/>
            <person name="Barry K."/>
            <person name="Chovatia M."/>
            <person name="Clum A."/>
            <person name="Daum C."/>
            <person name="Haridas S."/>
            <person name="He G."/>
            <person name="LaButti K."/>
            <person name="Lipzen A."/>
            <person name="Mondo S."/>
            <person name="Pangilinan J."/>
            <person name="Riley R."/>
            <person name="Salamov A."/>
            <person name="Simmons B.A."/>
            <person name="Magnuson J.K."/>
            <person name="Henrissat B."/>
            <person name="Mortensen U.H."/>
            <person name="Larsen T.O."/>
            <person name="De vries R.P."/>
            <person name="Grigoriev I.V."/>
            <person name="Machida M."/>
            <person name="Baker S.E."/>
            <person name="Andersen M.R."/>
        </authorList>
    </citation>
    <scope>NUCLEOTIDE SEQUENCE [LARGE SCALE GENOMIC DNA]</scope>
    <source>
        <strain evidence="1 2">CBS 117635</strain>
    </source>
</reference>
<dbReference type="Proteomes" id="UP000326289">
    <property type="component" value="Unassembled WGS sequence"/>
</dbReference>
<organism evidence="1 2">
    <name type="scientific">Aspergillus minisclerotigenes</name>
    <dbReference type="NCBI Taxonomy" id="656917"/>
    <lineage>
        <taxon>Eukaryota</taxon>
        <taxon>Fungi</taxon>
        <taxon>Dikarya</taxon>
        <taxon>Ascomycota</taxon>
        <taxon>Pezizomycotina</taxon>
        <taxon>Eurotiomycetes</taxon>
        <taxon>Eurotiomycetidae</taxon>
        <taxon>Eurotiales</taxon>
        <taxon>Aspergillaceae</taxon>
        <taxon>Aspergillus</taxon>
        <taxon>Aspergillus subgen. Circumdati</taxon>
    </lineage>
</organism>
<accession>A0A5N6JBV5</accession>